<feature type="compositionally biased region" description="Polar residues" evidence="1">
    <location>
        <begin position="189"/>
        <end position="201"/>
    </location>
</feature>
<feature type="compositionally biased region" description="Basic and acidic residues" evidence="1">
    <location>
        <begin position="157"/>
        <end position="167"/>
    </location>
</feature>
<evidence type="ECO:0000313" key="3">
    <source>
        <dbReference type="Proteomes" id="UP000244005"/>
    </source>
</evidence>
<feature type="region of interest" description="Disordered" evidence="1">
    <location>
        <begin position="104"/>
        <end position="167"/>
    </location>
</feature>
<organism evidence="2 3">
    <name type="scientific">Marchantia polymorpha</name>
    <name type="common">Common liverwort</name>
    <name type="synonym">Marchantia aquatica</name>
    <dbReference type="NCBI Taxonomy" id="3197"/>
    <lineage>
        <taxon>Eukaryota</taxon>
        <taxon>Viridiplantae</taxon>
        <taxon>Streptophyta</taxon>
        <taxon>Embryophyta</taxon>
        <taxon>Marchantiophyta</taxon>
        <taxon>Marchantiopsida</taxon>
        <taxon>Marchantiidae</taxon>
        <taxon>Marchantiales</taxon>
        <taxon>Marchantiaceae</taxon>
        <taxon>Marchantia</taxon>
    </lineage>
</organism>
<reference evidence="3" key="1">
    <citation type="journal article" date="2017" name="Cell">
        <title>Insights into land plant evolution garnered from the Marchantia polymorpha genome.</title>
        <authorList>
            <person name="Bowman J.L."/>
            <person name="Kohchi T."/>
            <person name="Yamato K.T."/>
            <person name="Jenkins J."/>
            <person name="Shu S."/>
            <person name="Ishizaki K."/>
            <person name="Yamaoka S."/>
            <person name="Nishihama R."/>
            <person name="Nakamura Y."/>
            <person name="Berger F."/>
            <person name="Adam C."/>
            <person name="Aki S.S."/>
            <person name="Althoff F."/>
            <person name="Araki T."/>
            <person name="Arteaga-Vazquez M.A."/>
            <person name="Balasubrmanian S."/>
            <person name="Barry K."/>
            <person name="Bauer D."/>
            <person name="Boehm C.R."/>
            <person name="Briginshaw L."/>
            <person name="Caballero-Perez J."/>
            <person name="Catarino B."/>
            <person name="Chen F."/>
            <person name="Chiyoda S."/>
            <person name="Chovatia M."/>
            <person name="Davies K.M."/>
            <person name="Delmans M."/>
            <person name="Demura T."/>
            <person name="Dierschke T."/>
            <person name="Dolan L."/>
            <person name="Dorantes-Acosta A.E."/>
            <person name="Eklund D.M."/>
            <person name="Florent S.N."/>
            <person name="Flores-Sandoval E."/>
            <person name="Fujiyama A."/>
            <person name="Fukuzawa H."/>
            <person name="Galik B."/>
            <person name="Grimanelli D."/>
            <person name="Grimwood J."/>
            <person name="Grossniklaus U."/>
            <person name="Hamada T."/>
            <person name="Haseloff J."/>
            <person name="Hetherington A.J."/>
            <person name="Higo A."/>
            <person name="Hirakawa Y."/>
            <person name="Hundley H.N."/>
            <person name="Ikeda Y."/>
            <person name="Inoue K."/>
            <person name="Inoue S.I."/>
            <person name="Ishida S."/>
            <person name="Jia Q."/>
            <person name="Kakita M."/>
            <person name="Kanazawa T."/>
            <person name="Kawai Y."/>
            <person name="Kawashima T."/>
            <person name="Kennedy M."/>
            <person name="Kinose K."/>
            <person name="Kinoshita T."/>
            <person name="Kohara Y."/>
            <person name="Koide E."/>
            <person name="Komatsu K."/>
            <person name="Kopischke S."/>
            <person name="Kubo M."/>
            <person name="Kyozuka J."/>
            <person name="Lagercrantz U."/>
            <person name="Lin S.S."/>
            <person name="Lindquist E."/>
            <person name="Lipzen A.M."/>
            <person name="Lu C.W."/>
            <person name="De Luna E."/>
            <person name="Martienssen R.A."/>
            <person name="Minamino N."/>
            <person name="Mizutani M."/>
            <person name="Mizutani M."/>
            <person name="Mochizuki N."/>
            <person name="Monte I."/>
            <person name="Mosher R."/>
            <person name="Nagasaki H."/>
            <person name="Nakagami H."/>
            <person name="Naramoto S."/>
            <person name="Nishitani K."/>
            <person name="Ohtani M."/>
            <person name="Okamoto T."/>
            <person name="Okumura M."/>
            <person name="Phillips J."/>
            <person name="Pollak B."/>
            <person name="Reinders A."/>
            <person name="Rovekamp M."/>
            <person name="Sano R."/>
            <person name="Sawa S."/>
            <person name="Schmid M.W."/>
            <person name="Shirakawa M."/>
            <person name="Solano R."/>
            <person name="Spunde A."/>
            <person name="Suetsugu N."/>
            <person name="Sugano S."/>
            <person name="Sugiyama A."/>
            <person name="Sun R."/>
            <person name="Suzuki Y."/>
            <person name="Takenaka M."/>
            <person name="Takezawa D."/>
            <person name="Tomogane H."/>
            <person name="Tsuzuki M."/>
            <person name="Ueda T."/>
            <person name="Umeda M."/>
            <person name="Ward J.M."/>
            <person name="Watanabe Y."/>
            <person name="Yazaki K."/>
            <person name="Yokoyama R."/>
            <person name="Yoshitake Y."/>
            <person name="Yotsui I."/>
            <person name="Zachgo S."/>
            <person name="Schmutz J."/>
        </authorList>
    </citation>
    <scope>NUCLEOTIDE SEQUENCE [LARGE SCALE GENOMIC DNA]</scope>
    <source>
        <strain evidence="3">Tak-1</strain>
    </source>
</reference>
<dbReference type="Proteomes" id="UP000244005">
    <property type="component" value="Unassembled WGS sequence"/>
</dbReference>
<gene>
    <name evidence="2" type="ORF">MARPO_0121s0034</name>
</gene>
<sequence length="238" mass="26278">MECAEGFAELGNGPHGQDNGILPVNRTPLTFPFRVFAPANCANVRAAPVRTLVTKRRKRQRSFPKAHGLRQHNDVGFLCGHCMLRRNVLRKEYGRSSFGANDFPAEAVSCPRSGPSRFHTGDRAEGDHQRIEGGKTNGNSASLTHDKSNGRVGQARPGEKSRERTNASLDFRGETIDQMFHRAYVPGVQRQSQVHTESSRPQPCGKHRRATRYGMCGGWSGSAYCAQHHVSNQSPTSQ</sequence>
<name>A0A2R6W9Z4_MARPO</name>
<evidence type="ECO:0000313" key="2">
    <source>
        <dbReference type="EMBL" id="PTQ30686.1"/>
    </source>
</evidence>
<feature type="compositionally biased region" description="Basic and acidic residues" evidence="1">
    <location>
        <begin position="119"/>
        <end position="133"/>
    </location>
</feature>
<dbReference type="AlphaFoldDB" id="A0A2R6W9Z4"/>
<protein>
    <submittedName>
        <fullName evidence="2">Uncharacterized protein</fullName>
    </submittedName>
</protein>
<evidence type="ECO:0000256" key="1">
    <source>
        <dbReference type="SAM" id="MobiDB-lite"/>
    </source>
</evidence>
<feature type="region of interest" description="Disordered" evidence="1">
    <location>
        <begin position="188"/>
        <end position="208"/>
    </location>
</feature>
<keyword evidence="3" id="KW-1185">Reference proteome</keyword>
<accession>A0A2R6W9Z4</accession>
<dbReference type="EMBL" id="KZ772793">
    <property type="protein sequence ID" value="PTQ30686.1"/>
    <property type="molecule type" value="Genomic_DNA"/>
</dbReference>
<proteinExistence type="predicted"/>